<dbReference type="PANTHER" id="PTHR21716:SF68">
    <property type="entry name" value="TRANSPORT PROTEIN YTVI-RELATED"/>
    <property type="match status" value="1"/>
</dbReference>
<feature type="transmembrane region" description="Helical" evidence="6">
    <location>
        <begin position="243"/>
        <end position="270"/>
    </location>
</feature>
<name>A0A366I7N2_9FIRM</name>
<dbReference type="InterPro" id="IPR014227">
    <property type="entry name" value="YtvI-like"/>
</dbReference>
<keyword evidence="3 6" id="KW-0812">Transmembrane</keyword>
<feature type="transmembrane region" description="Helical" evidence="6">
    <location>
        <begin position="68"/>
        <end position="91"/>
    </location>
</feature>
<dbReference type="NCBIfam" id="TIGR02872">
    <property type="entry name" value="spore_ytvI"/>
    <property type="match status" value="1"/>
</dbReference>
<feature type="transmembrane region" description="Helical" evidence="6">
    <location>
        <begin position="218"/>
        <end position="237"/>
    </location>
</feature>
<dbReference type="InterPro" id="IPR002549">
    <property type="entry name" value="AI-2E-like"/>
</dbReference>
<evidence type="ECO:0000256" key="5">
    <source>
        <dbReference type="ARBA" id="ARBA00023136"/>
    </source>
</evidence>
<dbReference type="GO" id="GO:0016020">
    <property type="term" value="C:membrane"/>
    <property type="evidence" value="ECO:0007669"/>
    <property type="project" value="UniProtKB-SubCell"/>
</dbReference>
<gene>
    <name evidence="7" type="ORF">DES36_10957</name>
</gene>
<accession>A0A366I7N2</accession>
<sequence>MNNYIIDPEKAKKFFVMTIGIFLGIFLFFKSIQYIAPFLIALILSMFLEPLVKLLVRKVKMPRKLASIICIVLVLTFIGLAITLLVSKLIIQAKELFEVLPIFLNDWYNSIINFLNSSDQLIELPQEVLDFLVDQLAVIVSSLANFANNGVKYLVNTAISLPTVLIFVIITLFSTYFFLGDKDDFKKKIRRQLPEDWYDQISFIKNDVISQILRLIRAYILIMLVTFTELLIGFSIMRVKYAVVLAVIIAIFDILPVLGTGGILIPWAIISLITGDIGLGISLIILYLVVLVVRQVVEPKIIGAQIGVHPLMTLGAMYIGLQILGASGLIVGPITLLIIKSIFAVAFKGKNLKELLFIQKS</sequence>
<dbReference type="Proteomes" id="UP000253490">
    <property type="component" value="Unassembled WGS sequence"/>
</dbReference>
<evidence type="ECO:0000256" key="4">
    <source>
        <dbReference type="ARBA" id="ARBA00022989"/>
    </source>
</evidence>
<dbReference type="RefSeq" id="WP_170128237.1">
    <property type="nucleotide sequence ID" value="NZ_QNRX01000009.1"/>
</dbReference>
<feature type="transmembrane region" description="Helical" evidence="6">
    <location>
        <begin position="317"/>
        <end position="347"/>
    </location>
</feature>
<evidence type="ECO:0000313" key="8">
    <source>
        <dbReference type="Proteomes" id="UP000253490"/>
    </source>
</evidence>
<feature type="transmembrane region" description="Helical" evidence="6">
    <location>
        <begin position="12"/>
        <end position="29"/>
    </location>
</feature>
<protein>
    <submittedName>
        <fullName evidence="7">Sporulation integral membrane protein YtvI</fullName>
    </submittedName>
</protein>
<organism evidence="7 8">
    <name type="scientific">Alkalibaculum bacchi</name>
    <dbReference type="NCBI Taxonomy" id="645887"/>
    <lineage>
        <taxon>Bacteria</taxon>
        <taxon>Bacillati</taxon>
        <taxon>Bacillota</taxon>
        <taxon>Clostridia</taxon>
        <taxon>Eubacteriales</taxon>
        <taxon>Eubacteriaceae</taxon>
        <taxon>Alkalibaculum</taxon>
    </lineage>
</organism>
<feature type="transmembrane region" description="Helical" evidence="6">
    <location>
        <begin position="159"/>
        <end position="179"/>
    </location>
</feature>
<evidence type="ECO:0000256" key="1">
    <source>
        <dbReference type="ARBA" id="ARBA00004141"/>
    </source>
</evidence>
<feature type="transmembrane region" description="Helical" evidence="6">
    <location>
        <begin position="277"/>
        <end position="297"/>
    </location>
</feature>
<evidence type="ECO:0000256" key="2">
    <source>
        <dbReference type="ARBA" id="ARBA00009773"/>
    </source>
</evidence>
<dbReference type="AlphaFoldDB" id="A0A366I7N2"/>
<evidence type="ECO:0000256" key="3">
    <source>
        <dbReference type="ARBA" id="ARBA00022692"/>
    </source>
</evidence>
<evidence type="ECO:0000256" key="6">
    <source>
        <dbReference type="SAM" id="Phobius"/>
    </source>
</evidence>
<comment type="subcellular location">
    <subcellularLocation>
        <location evidence="1">Membrane</location>
        <topology evidence="1">Multi-pass membrane protein</topology>
    </subcellularLocation>
</comment>
<keyword evidence="5 6" id="KW-0472">Membrane</keyword>
<proteinExistence type="inferred from homology"/>
<keyword evidence="8" id="KW-1185">Reference proteome</keyword>
<reference evidence="7 8" key="1">
    <citation type="submission" date="2018-06" db="EMBL/GenBank/DDBJ databases">
        <title>Genomic Encyclopedia of Type Strains, Phase IV (KMG-IV): sequencing the most valuable type-strain genomes for metagenomic binning, comparative biology and taxonomic classification.</title>
        <authorList>
            <person name="Goeker M."/>
        </authorList>
    </citation>
    <scope>NUCLEOTIDE SEQUENCE [LARGE SCALE GENOMIC DNA]</scope>
    <source>
        <strain evidence="7 8">DSM 22112</strain>
    </source>
</reference>
<dbReference type="EMBL" id="QNRX01000009">
    <property type="protein sequence ID" value="RBP63839.1"/>
    <property type="molecule type" value="Genomic_DNA"/>
</dbReference>
<comment type="caution">
    <text evidence="7">The sequence shown here is derived from an EMBL/GenBank/DDBJ whole genome shotgun (WGS) entry which is preliminary data.</text>
</comment>
<dbReference type="PANTHER" id="PTHR21716">
    <property type="entry name" value="TRANSMEMBRANE PROTEIN"/>
    <property type="match status" value="1"/>
</dbReference>
<keyword evidence="4 6" id="KW-1133">Transmembrane helix</keyword>
<comment type="similarity">
    <text evidence="2">Belongs to the autoinducer-2 exporter (AI-2E) (TC 2.A.86) family.</text>
</comment>
<dbReference type="GO" id="GO:0055085">
    <property type="term" value="P:transmembrane transport"/>
    <property type="evidence" value="ECO:0007669"/>
    <property type="project" value="TreeGrafter"/>
</dbReference>
<feature type="transmembrane region" description="Helical" evidence="6">
    <location>
        <begin position="35"/>
        <end position="56"/>
    </location>
</feature>
<evidence type="ECO:0000313" key="7">
    <source>
        <dbReference type="EMBL" id="RBP63839.1"/>
    </source>
</evidence>
<dbReference type="Pfam" id="PF01594">
    <property type="entry name" value="AI-2E_transport"/>
    <property type="match status" value="1"/>
</dbReference>